<evidence type="ECO:0000313" key="3">
    <source>
        <dbReference type="EMBL" id="GGH37474.1"/>
    </source>
</evidence>
<reference evidence="3" key="1">
    <citation type="journal article" date="2014" name="Int. J. Syst. Evol. Microbiol.">
        <title>Complete genome sequence of Corynebacterium casei LMG S-19264T (=DSM 44701T), isolated from a smear-ripened cheese.</title>
        <authorList>
            <consortium name="US DOE Joint Genome Institute (JGI-PGF)"/>
            <person name="Walter F."/>
            <person name="Albersmeier A."/>
            <person name="Kalinowski J."/>
            <person name="Ruckert C."/>
        </authorList>
    </citation>
    <scope>NUCLEOTIDE SEQUENCE</scope>
    <source>
        <strain evidence="3">CGMCC 1.15794</strain>
    </source>
</reference>
<evidence type="ECO:0000259" key="2">
    <source>
        <dbReference type="Pfam" id="PF03703"/>
    </source>
</evidence>
<reference evidence="3" key="2">
    <citation type="submission" date="2020-09" db="EMBL/GenBank/DDBJ databases">
        <authorList>
            <person name="Sun Q."/>
            <person name="Zhou Y."/>
        </authorList>
    </citation>
    <scope>NUCLEOTIDE SEQUENCE</scope>
    <source>
        <strain evidence="3">CGMCC 1.15794</strain>
    </source>
</reference>
<dbReference type="EMBL" id="BMJY01000002">
    <property type="protein sequence ID" value="GGH37474.1"/>
    <property type="molecule type" value="Genomic_DNA"/>
</dbReference>
<protein>
    <recommendedName>
        <fullName evidence="2">YdbS-like PH domain-containing protein</fullName>
    </recommendedName>
</protein>
<keyword evidence="4" id="KW-1185">Reference proteome</keyword>
<gene>
    <name evidence="3" type="ORF">GCM10010921_07350</name>
</gene>
<feature type="transmembrane region" description="Helical" evidence="1">
    <location>
        <begin position="64"/>
        <end position="84"/>
    </location>
</feature>
<comment type="caution">
    <text evidence="3">The sequence shown here is derived from an EMBL/GenBank/DDBJ whole genome shotgun (WGS) entry which is preliminary data.</text>
</comment>
<dbReference type="Pfam" id="PF03703">
    <property type="entry name" value="bPH_2"/>
    <property type="match status" value="1"/>
</dbReference>
<dbReference type="InterPro" id="IPR005182">
    <property type="entry name" value="YdbS-like_PH"/>
</dbReference>
<feature type="transmembrane region" description="Helical" evidence="1">
    <location>
        <begin position="34"/>
        <end position="52"/>
    </location>
</feature>
<name>A0A917IDB2_9MICO</name>
<organism evidence="3 4">
    <name type="scientific">Microbacterium album</name>
    <dbReference type="NCBI Taxonomy" id="2053191"/>
    <lineage>
        <taxon>Bacteria</taxon>
        <taxon>Bacillati</taxon>
        <taxon>Actinomycetota</taxon>
        <taxon>Actinomycetes</taxon>
        <taxon>Micrococcales</taxon>
        <taxon>Microbacteriaceae</taxon>
        <taxon>Microbacterium</taxon>
    </lineage>
</organism>
<dbReference type="RefSeq" id="WP_188754898.1">
    <property type="nucleotide sequence ID" value="NZ_BMJY01000002.1"/>
</dbReference>
<accession>A0A917IDB2</accession>
<dbReference type="AlphaFoldDB" id="A0A917IDB2"/>
<sequence>MSQPTPGARPVTPPPGAPAPELVVATVRGHAGKLIWSALLLIVVAGAVGYLLGNLPAPFEDWMLLAAAGALVLLGVVLPYLVWLSRTYTITTRRVIARRGLLARTRTELSHARGYTIATRRGILQRMRGTGTLTLSDGVEGQLVLRDVPGPGLVGEVLADHVEMNQILAHRDSQGFSFGAASAVAP</sequence>
<proteinExistence type="predicted"/>
<evidence type="ECO:0000313" key="4">
    <source>
        <dbReference type="Proteomes" id="UP000657592"/>
    </source>
</evidence>
<dbReference type="Proteomes" id="UP000657592">
    <property type="component" value="Unassembled WGS sequence"/>
</dbReference>
<keyword evidence="1" id="KW-0812">Transmembrane</keyword>
<keyword evidence="1" id="KW-0472">Membrane</keyword>
<evidence type="ECO:0000256" key="1">
    <source>
        <dbReference type="SAM" id="Phobius"/>
    </source>
</evidence>
<keyword evidence="1" id="KW-1133">Transmembrane helix</keyword>
<feature type="domain" description="YdbS-like PH" evidence="2">
    <location>
        <begin position="83"/>
        <end position="149"/>
    </location>
</feature>